<feature type="compositionally biased region" description="Low complexity" evidence="1">
    <location>
        <begin position="454"/>
        <end position="476"/>
    </location>
</feature>
<name>H5U1S0_9ACTN</name>
<dbReference type="RefSeq" id="WP_005206550.1">
    <property type="nucleotide sequence ID" value="NZ_BAFC01000075.1"/>
</dbReference>
<evidence type="ECO:0000313" key="3">
    <source>
        <dbReference type="Proteomes" id="UP000005845"/>
    </source>
</evidence>
<feature type="compositionally biased region" description="Polar residues" evidence="1">
    <location>
        <begin position="558"/>
        <end position="568"/>
    </location>
</feature>
<feature type="compositionally biased region" description="Low complexity" evidence="1">
    <location>
        <begin position="488"/>
        <end position="502"/>
    </location>
</feature>
<organism evidence="2 3">
    <name type="scientific">Gordonia sputi NBRC 100414</name>
    <dbReference type="NCBI Taxonomy" id="1089453"/>
    <lineage>
        <taxon>Bacteria</taxon>
        <taxon>Bacillati</taxon>
        <taxon>Actinomycetota</taxon>
        <taxon>Actinomycetes</taxon>
        <taxon>Mycobacteriales</taxon>
        <taxon>Gordoniaceae</taxon>
        <taxon>Gordonia</taxon>
    </lineage>
</organism>
<comment type="caution">
    <text evidence="2">The sequence shown here is derived from an EMBL/GenBank/DDBJ whole genome shotgun (WGS) entry which is preliminary data.</text>
</comment>
<feature type="compositionally biased region" description="Basic and acidic residues" evidence="1">
    <location>
        <begin position="508"/>
        <end position="520"/>
    </location>
</feature>
<proteinExistence type="predicted"/>
<dbReference type="Proteomes" id="UP000005845">
    <property type="component" value="Unassembled WGS sequence"/>
</dbReference>
<feature type="region of interest" description="Disordered" evidence="1">
    <location>
        <begin position="437"/>
        <end position="568"/>
    </location>
</feature>
<evidence type="ECO:0000313" key="2">
    <source>
        <dbReference type="EMBL" id="GAB39678.1"/>
    </source>
</evidence>
<dbReference type="EMBL" id="BAFC01000075">
    <property type="protein sequence ID" value="GAB39678.1"/>
    <property type="molecule type" value="Genomic_DNA"/>
</dbReference>
<sequence>MAQSAVNGARRGGVRRAEKQDRRRKRKAGQRAAAGAVAVAAATTLGFGQTVGAGHAEAVTIPNAVGSVGDVIGALANNGVTQGLADQWRLNLCSSDSDGGPVNGGADCSRSTGVGVAVVLPTTIDLVPDAAYSPAQGLFNAAKAAGLDFGTGKILGITVPVPDAALPEGSATVIGDGFQFALASGGGKATAISYLPLSLATAGASDGNTAFAFAIIGMANAWNTSDIPVEIFTVPTGISVPGAKHVSCYGVLTAGYASNVGACANVAGTFDARLDLQQSIPEFQTALTDPTAILVNPAEVLSDVLGQLFSGQPFSLSKDFTRLTVGGDRTDAYGLPVLFTLTSDYGTQAPIVVHWLGSSVTFNPTVTVNGEVKPNHLGLPVVTLGDVDTAQLLPTVDIPEIAFPFGVPSVGPFGGSSSAVSRSTASSSVSALRADASEAIAPADTPTETDTDTDTTAASSTADAPTATTETDTATEQVDAPSVPKSTAGAAQRDSRDSSASGYVGKHRSLDDYVGKHRSTDGTGSTAGAASNGVASAEGATDTTDTHTHDTGTSSESAHSTDNAASSQ</sequence>
<gene>
    <name evidence="2" type="ORF">GOSPT_075_00370</name>
</gene>
<protein>
    <submittedName>
        <fullName evidence="2">Uncharacterized protein</fullName>
    </submittedName>
</protein>
<accession>H5U1S0</accession>
<reference evidence="2 3" key="1">
    <citation type="submission" date="2012-02" db="EMBL/GenBank/DDBJ databases">
        <title>Whole genome shotgun sequence of Gordonia sputi NBRC 100414.</title>
        <authorList>
            <person name="Yoshida I."/>
            <person name="Hosoyama A."/>
            <person name="Tsuchikane K."/>
            <person name="Katsumata H."/>
            <person name="Yamazaki S."/>
            <person name="Fujita N."/>
        </authorList>
    </citation>
    <scope>NUCLEOTIDE SEQUENCE [LARGE SCALE GENOMIC DNA]</scope>
    <source>
        <strain evidence="2 3">NBRC 100414</strain>
    </source>
</reference>
<dbReference type="eggNOG" id="ENOG5031Z6T">
    <property type="taxonomic scope" value="Bacteria"/>
</dbReference>
<dbReference type="AlphaFoldDB" id="H5U1S0"/>
<feature type="compositionally biased region" description="Low complexity" evidence="1">
    <location>
        <begin position="521"/>
        <end position="543"/>
    </location>
</feature>
<feature type="region of interest" description="Disordered" evidence="1">
    <location>
        <begin position="1"/>
        <end position="30"/>
    </location>
</feature>
<keyword evidence="3" id="KW-1185">Reference proteome</keyword>
<evidence type="ECO:0000256" key="1">
    <source>
        <dbReference type="SAM" id="MobiDB-lite"/>
    </source>
</evidence>